<dbReference type="AlphaFoldDB" id="A0A1Q8QHQ8"/>
<organism evidence="2 3">
    <name type="scientific">Desulfosporosinus metallidurans</name>
    <dbReference type="NCBI Taxonomy" id="1888891"/>
    <lineage>
        <taxon>Bacteria</taxon>
        <taxon>Bacillati</taxon>
        <taxon>Bacillota</taxon>
        <taxon>Clostridia</taxon>
        <taxon>Eubacteriales</taxon>
        <taxon>Desulfitobacteriaceae</taxon>
        <taxon>Desulfosporosinus</taxon>
    </lineage>
</organism>
<feature type="compositionally biased region" description="Basic and acidic residues" evidence="1">
    <location>
        <begin position="9"/>
        <end position="22"/>
    </location>
</feature>
<evidence type="ECO:0000313" key="2">
    <source>
        <dbReference type="EMBL" id="OLN26877.1"/>
    </source>
</evidence>
<feature type="region of interest" description="Disordered" evidence="1">
    <location>
        <begin position="1"/>
        <end position="88"/>
    </location>
</feature>
<comment type="caution">
    <text evidence="2">The sequence shown here is derived from an EMBL/GenBank/DDBJ whole genome shotgun (WGS) entry which is preliminary data.</text>
</comment>
<dbReference type="EMBL" id="MLBF01000067">
    <property type="protein sequence ID" value="OLN26877.1"/>
    <property type="molecule type" value="Genomic_DNA"/>
</dbReference>
<dbReference type="STRING" id="1888891.DSOL_4789"/>
<keyword evidence="3" id="KW-1185">Reference proteome</keyword>
<sequence length="88" mass="9256">MSAGSTATDGRDNVRTAKRQETETSPNVVQSDKGESLTAATPPQASGDQSPPEGTQTQLDQTQLDQTQSEGTQPQSSESQSQQGVHLL</sequence>
<name>A0A1Q8QHQ8_9FIRM</name>
<feature type="compositionally biased region" description="Polar residues" evidence="1">
    <location>
        <begin position="38"/>
        <end position="54"/>
    </location>
</feature>
<feature type="compositionally biased region" description="Low complexity" evidence="1">
    <location>
        <begin position="55"/>
        <end position="88"/>
    </location>
</feature>
<protein>
    <submittedName>
        <fullName evidence="2">Uncharacterized protein</fullName>
    </submittedName>
</protein>
<evidence type="ECO:0000256" key="1">
    <source>
        <dbReference type="SAM" id="MobiDB-lite"/>
    </source>
</evidence>
<reference evidence="2 3" key="1">
    <citation type="submission" date="2016-09" db="EMBL/GenBank/DDBJ databases">
        <title>Complete genome of Desulfosporosinus sp. OL.</title>
        <authorList>
            <person name="Mardanov A."/>
            <person name="Beletsky A."/>
            <person name="Panova A."/>
            <person name="Karnachuk O."/>
            <person name="Ravin N."/>
        </authorList>
    </citation>
    <scope>NUCLEOTIDE SEQUENCE [LARGE SCALE GENOMIC DNA]</scope>
    <source>
        <strain evidence="2 3">OL</strain>
    </source>
</reference>
<evidence type="ECO:0000313" key="3">
    <source>
        <dbReference type="Proteomes" id="UP000186102"/>
    </source>
</evidence>
<proteinExistence type="predicted"/>
<accession>A0A1Q8QHQ8</accession>
<gene>
    <name evidence="2" type="ORF">DSOL_4789</name>
</gene>
<dbReference type="Proteomes" id="UP000186102">
    <property type="component" value="Unassembled WGS sequence"/>
</dbReference>